<dbReference type="EMBL" id="WIXE01020671">
    <property type="protein sequence ID" value="KAK5969041.1"/>
    <property type="molecule type" value="Genomic_DNA"/>
</dbReference>
<protein>
    <submittedName>
        <fullName evidence="1">Uncharacterized protein</fullName>
    </submittedName>
</protein>
<name>A0AAN8EXU7_TRICO</name>
<dbReference type="Proteomes" id="UP001331761">
    <property type="component" value="Unassembled WGS sequence"/>
</dbReference>
<sequence length="69" mass="7966">MAIGIIDIHIIGNLGRNPLIFQLTVWFARQDDEVIRARRKQNKDGAQKYKRCCRSKDAGLQGEIEQIQK</sequence>
<reference evidence="1 2" key="1">
    <citation type="submission" date="2019-10" db="EMBL/GenBank/DDBJ databases">
        <title>Assembly and Annotation for the nematode Trichostrongylus colubriformis.</title>
        <authorList>
            <person name="Martin J."/>
        </authorList>
    </citation>
    <scope>NUCLEOTIDE SEQUENCE [LARGE SCALE GENOMIC DNA]</scope>
    <source>
        <strain evidence="1">G859</strain>
        <tissue evidence="1">Whole worm</tissue>
    </source>
</reference>
<keyword evidence="2" id="KW-1185">Reference proteome</keyword>
<accession>A0AAN8EXU7</accession>
<comment type="caution">
    <text evidence="1">The sequence shown here is derived from an EMBL/GenBank/DDBJ whole genome shotgun (WGS) entry which is preliminary data.</text>
</comment>
<dbReference type="AlphaFoldDB" id="A0AAN8EXU7"/>
<evidence type="ECO:0000313" key="1">
    <source>
        <dbReference type="EMBL" id="KAK5969041.1"/>
    </source>
</evidence>
<proteinExistence type="predicted"/>
<organism evidence="1 2">
    <name type="scientific">Trichostrongylus colubriformis</name>
    <name type="common">Black scour worm</name>
    <dbReference type="NCBI Taxonomy" id="6319"/>
    <lineage>
        <taxon>Eukaryota</taxon>
        <taxon>Metazoa</taxon>
        <taxon>Ecdysozoa</taxon>
        <taxon>Nematoda</taxon>
        <taxon>Chromadorea</taxon>
        <taxon>Rhabditida</taxon>
        <taxon>Rhabditina</taxon>
        <taxon>Rhabditomorpha</taxon>
        <taxon>Strongyloidea</taxon>
        <taxon>Trichostrongylidae</taxon>
        <taxon>Trichostrongylus</taxon>
    </lineage>
</organism>
<evidence type="ECO:0000313" key="2">
    <source>
        <dbReference type="Proteomes" id="UP001331761"/>
    </source>
</evidence>
<gene>
    <name evidence="1" type="ORF">GCK32_007888</name>
</gene>